<dbReference type="KEGG" id="bsto:C0V70_12095"/>
<dbReference type="GO" id="GO:0000160">
    <property type="term" value="P:phosphorelay signal transduction system"/>
    <property type="evidence" value="ECO:0007669"/>
    <property type="project" value="InterPro"/>
</dbReference>
<protein>
    <submittedName>
        <fullName evidence="2">Response regulator</fullName>
    </submittedName>
</protein>
<dbReference type="InterPro" id="IPR001789">
    <property type="entry name" value="Sig_transdc_resp-reg_receiver"/>
</dbReference>
<dbReference type="EMBL" id="CP025704">
    <property type="protein sequence ID" value="AUN98829.1"/>
    <property type="molecule type" value="Genomic_DNA"/>
</dbReference>
<dbReference type="SMART" id="SM00448">
    <property type="entry name" value="REC"/>
    <property type="match status" value="1"/>
</dbReference>
<organism evidence="2 3">
    <name type="scientific">Bacteriovorax stolpii</name>
    <name type="common">Bdellovibrio stolpii</name>
    <dbReference type="NCBI Taxonomy" id="960"/>
    <lineage>
        <taxon>Bacteria</taxon>
        <taxon>Pseudomonadati</taxon>
        <taxon>Bdellovibrionota</taxon>
        <taxon>Bacteriovoracia</taxon>
        <taxon>Bacteriovoracales</taxon>
        <taxon>Bacteriovoracaceae</taxon>
        <taxon>Bacteriovorax</taxon>
    </lineage>
</organism>
<accession>A0A2K9NTH8</accession>
<dbReference type="OrthoDB" id="5297299at2"/>
<dbReference type="PROSITE" id="PS50110">
    <property type="entry name" value="RESPONSE_REGULATORY"/>
    <property type="match status" value="1"/>
</dbReference>
<keyword evidence="1" id="KW-0597">Phosphoprotein</keyword>
<dbReference type="Gene3D" id="3.40.50.2300">
    <property type="match status" value="1"/>
</dbReference>
<dbReference type="RefSeq" id="WP_102244120.1">
    <property type="nucleotide sequence ID" value="NZ_CP025704.1"/>
</dbReference>
<proteinExistence type="predicted"/>
<dbReference type="Proteomes" id="UP000235584">
    <property type="component" value="Chromosome"/>
</dbReference>
<evidence type="ECO:0000313" key="3">
    <source>
        <dbReference type="Proteomes" id="UP000235584"/>
    </source>
</evidence>
<dbReference type="PANTHER" id="PTHR44591:SF3">
    <property type="entry name" value="RESPONSE REGULATORY DOMAIN-CONTAINING PROTEIN"/>
    <property type="match status" value="1"/>
</dbReference>
<evidence type="ECO:0000313" key="2">
    <source>
        <dbReference type="EMBL" id="AUN98829.1"/>
    </source>
</evidence>
<reference evidence="2 3" key="1">
    <citation type="submission" date="2018-01" db="EMBL/GenBank/DDBJ databases">
        <title>Complete genome sequence of Bacteriovorax stolpii DSM12778.</title>
        <authorList>
            <person name="Tang B."/>
            <person name="Chang J."/>
        </authorList>
    </citation>
    <scope>NUCLEOTIDE SEQUENCE [LARGE SCALE GENOMIC DNA]</scope>
    <source>
        <strain evidence="2 3">DSM 12778</strain>
    </source>
</reference>
<dbReference type="PANTHER" id="PTHR44591">
    <property type="entry name" value="STRESS RESPONSE REGULATOR PROTEIN 1"/>
    <property type="match status" value="1"/>
</dbReference>
<dbReference type="Pfam" id="PF00072">
    <property type="entry name" value="Response_reg"/>
    <property type="match status" value="1"/>
</dbReference>
<keyword evidence="3" id="KW-1185">Reference proteome</keyword>
<dbReference type="AlphaFoldDB" id="A0A2K9NTH8"/>
<dbReference type="InterPro" id="IPR011006">
    <property type="entry name" value="CheY-like_superfamily"/>
</dbReference>
<name>A0A2K9NTH8_BACTC</name>
<sequence length="122" mass="13842">MVNKKILLVEDDQDIRETLVELLEGEGYEVLFAENGQVGLDKLSQASDLPNLILLDLMMPIKDGFQFCAEKEADPKIAHLPVVVMSADGHIRENQQRVNARAYLKKPLDIYEIIDIVEKYCV</sequence>
<gene>
    <name evidence="2" type="ORF">C0V70_12095</name>
</gene>
<evidence type="ECO:0000256" key="1">
    <source>
        <dbReference type="ARBA" id="ARBA00022553"/>
    </source>
</evidence>
<dbReference type="InterPro" id="IPR050595">
    <property type="entry name" value="Bact_response_regulator"/>
</dbReference>
<dbReference type="SUPFAM" id="SSF52172">
    <property type="entry name" value="CheY-like"/>
    <property type="match status" value="1"/>
</dbReference>